<proteinExistence type="predicted"/>
<dbReference type="EMBL" id="JBHSYQ010000003">
    <property type="protein sequence ID" value="MFC6997409.1"/>
    <property type="molecule type" value="Genomic_DNA"/>
</dbReference>
<dbReference type="RefSeq" id="WP_066615738.1">
    <property type="nucleotide sequence ID" value="NZ_JBHSYQ010000003.1"/>
</dbReference>
<dbReference type="Proteomes" id="UP001596405">
    <property type="component" value="Unassembled WGS sequence"/>
</dbReference>
<protein>
    <submittedName>
        <fullName evidence="1">Uncharacterized protein</fullName>
    </submittedName>
</protein>
<sequence>MRAPVKRITLYVYFKSKEPIGKIELAEDDRLLDWLKSSMTLMPCGEDVALRISDKSELRQLRHHFPLVGKSSRHLRFRGIIRRKATKKEAIHIERFTEHYTPILFESPKMSLFNIFRTKWISALFKRTLNS</sequence>
<reference evidence="2" key="1">
    <citation type="journal article" date="2019" name="Int. J. Syst. Evol. Microbiol.">
        <title>The Global Catalogue of Microorganisms (GCM) 10K type strain sequencing project: providing services to taxonomists for standard genome sequencing and annotation.</title>
        <authorList>
            <consortium name="The Broad Institute Genomics Platform"/>
            <consortium name="The Broad Institute Genome Sequencing Center for Infectious Disease"/>
            <person name="Wu L."/>
            <person name="Ma J."/>
        </authorList>
    </citation>
    <scope>NUCLEOTIDE SEQUENCE [LARGE SCALE GENOMIC DNA]</scope>
    <source>
        <strain evidence="2">CGMCC 4.7393</strain>
    </source>
</reference>
<evidence type="ECO:0000313" key="2">
    <source>
        <dbReference type="Proteomes" id="UP001596405"/>
    </source>
</evidence>
<organism evidence="1 2">
    <name type="scientific">Rufibacter roseus</name>
    <dbReference type="NCBI Taxonomy" id="1567108"/>
    <lineage>
        <taxon>Bacteria</taxon>
        <taxon>Pseudomonadati</taxon>
        <taxon>Bacteroidota</taxon>
        <taxon>Cytophagia</taxon>
        <taxon>Cytophagales</taxon>
        <taxon>Hymenobacteraceae</taxon>
        <taxon>Rufibacter</taxon>
    </lineage>
</organism>
<evidence type="ECO:0000313" key="1">
    <source>
        <dbReference type="EMBL" id="MFC6997409.1"/>
    </source>
</evidence>
<name>A0ABW2DL38_9BACT</name>
<keyword evidence="2" id="KW-1185">Reference proteome</keyword>
<gene>
    <name evidence="1" type="ORF">ACFQHR_07215</name>
</gene>
<accession>A0ABW2DL38</accession>
<comment type="caution">
    <text evidence="1">The sequence shown here is derived from an EMBL/GenBank/DDBJ whole genome shotgun (WGS) entry which is preliminary data.</text>
</comment>